<dbReference type="EMBL" id="CP039865">
    <property type="protein sequence ID" value="QCK86312.1"/>
    <property type="molecule type" value="Genomic_DNA"/>
</dbReference>
<evidence type="ECO:0000259" key="2">
    <source>
        <dbReference type="SMART" id="SM00822"/>
    </source>
</evidence>
<evidence type="ECO:0000313" key="4">
    <source>
        <dbReference type="Proteomes" id="UP000298588"/>
    </source>
</evidence>
<keyword evidence="4" id="KW-1185">Reference proteome</keyword>
<dbReference type="FunFam" id="3.40.50.720:FF:000084">
    <property type="entry name" value="Short-chain dehydrogenase reductase"/>
    <property type="match status" value="1"/>
</dbReference>
<dbReference type="GO" id="GO:0030497">
    <property type="term" value="P:fatty acid elongation"/>
    <property type="evidence" value="ECO:0007669"/>
    <property type="project" value="TreeGrafter"/>
</dbReference>
<name>A0A4D7QQB4_9HYPH</name>
<dbReference type="InterPro" id="IPR002347">
    <property type="entry name" value="SDR_fam"/>
</dbReference>
<dbReference type="RefSeq" id="WP_137099643.1">
    <property type="nucleotide sequence ID" value="NZ_CP039865.1"/>
</dbReference>
<dbReference type="KEGG" id="paqt:E8L99_11390"/>
<dbReference type="GO" id="GO:0016616">
    <property type="term" value="F:oxidoreductase activity, acting on the CH-OH group of donors, NAD or NADP as acceptor"/>
    <property type="evidence" value="ECO:0007669"/>
    <property type="project" value="UniProtKB-ARBA"/>
</dbReference>
<protein>
    <submittedName>
        <fullName evidence="3">SDR family oxidoreductase</fullName>
    </submittedName>
</protein>
<dbReference type="InterPro" id="IPR036291">
    <property type="entry name" value="NAD(P)-bd_dom_sf"/>
</dbReference>
<feature type="domain" description="Ketoreductase" evidence="2">
    <location>
        <begin position="7"/>
        <end position="187"/>
    </location>
</feature>
<reference evidence="3 4" key="1">
    <citation type="submission" date="2019-04" db="EMBL/GenBank/DDBJ databases">
        <title>Phreatobacter aquaticus sp. nov.</title>
        <authorList>
            <person name="Choi A."/>
            <person name="Baek K."/>
        </authorList>
    </citation>
    <scope>NUCLEOTIDE SEQUENCE [LARGE SCALE GENOMIC DNA]</scope>
    <source>
        <strain evidence="3 4">NMCR1094</strain>
    </source>
</reference>
<dbReference type="SUPFAM" id="SSF51735">
    <property type="entry name" value="NAD(P)-binding Rossmann-fold domains"/>
    <property type="match status" value="1"/>
</dbReference>
<evidence type="ECO:0000313" key="3">
    <source>
        <dbReference type="EMBL" id="QCK86312.1"/>
    </source>
</evidence>
<dbReference type="InterPro" id="IPR020904">
    <property type="entry name" value="Sc_DH/Rdtase_CS"/>
</dbReference>
<dbReference type="PROSITE" id="PS00061">
    <property type="entry name" value="ADH_SHORT"/>
    <property type="match status" value="1"/>
</dbReference>
<dbReference type="AlphaFoldDB" id="A0A4D7QQB4"/>
<dbReference type="Gene3D" id="3.40.50.720">
    <property type="entry name" value="NAD(P)-binding Rossmann-like Domain"/>
    <property type="match status" value="1"/>
</dbReference>
<dbReference type="PRINTS" id="PR00080">
    <property type="entry name" value="SDRFAMILY"/>
</dbReference>
<dbReference type="SMART" id="SM00822">
    <property type="entry name" value="PKS_KR"/>
    <property type="match status" value="1"/>
</dbReference>
<dbReference type="Proteomes" id="UP000298588">
    <property type="component" value="Chromosome"/>
</dbReference>
<dbReference type="PANTHER" id="PTHR42760">
    <property type="entry name" value="SHORT-CHAIN DEHYDROGENASES/REDUCTASES FAMILY MEMBER"/>
    <property type="match status" value="1"/>
</dbReference>
<organism evidence="3 4">
    <name type="scientific">Phreatobacter aquaticus</name>
    <dbReference type="NCBI Taxonomy" id="2570229"/>
    <lineage>
        <taxon>Bacteria</taxon>
        <taxon>Pseudomonadati</taxon>
        <taxon>Pseudomonadota</taxon>
        <taxon>Alphaproteobacteria</taxon>
        <taxon>Hyphomicrobiales</taxon>
        <taxon>Phreatobacteraceae</taxon>
        <taxon>Phreatobacter</taxon>
    </lineage>
</organism>
<comment type="similarity">
    <text evidence="1">Belongs to the short-chain dehydrogenases/reductases (SDR) family.</text>
</comment>
<proteinExistence type="inferred from homology"/>
<accession>A0A4D7QQB4</accession>
<sequence>MTLLKGCRAIVTGGGHPAGIGQATARLFVDQGAEVVVFDRAFPIGTLGPGQTARVLDVSDAAACRLAVDEAARTLGGIDIVVNNAGIVAPTRIPDMTAEDFARMLEVNVVGTFNVTQAALPHLKQSRSGPAIVNLGSIAAQRGGGLLGGSHYAASKGGVISFTKATARECGPFGIRANAVAPGIIDTGMTEGKYDDDRRRAISETIPLGRFGTAEDVARVILFLASPLAGYLTGTVIDVNGGYHIH</sequence>
<dbReference type="OrthoDB" id="8419486at2"/>
<dbReference type="PRINTS" id="PR00081">
    <property type="entry name" value="GDHRDH"/>
</dbReference>
<dbReference type="PANTHER" id="PTHR42760:SF40">
    <property type="entry name" value="3-OXOACYL-[ACYL-CARRIER-PROTEIN] REDUCTASE, CHLOROPLASTIC"/>
    <property type="match status" value="1"/>
</dbReference>
<gene>
    <name evidence="3" type="ORF">E8L99_11390</name>
</gene>
<dbReference type="InterPro" id="IPR057326">
    <property type="entry name" value="KR_dom"/>
</dbReference>
<dbReference type="CDD" id="cd05233">
    <property type="entry name" value="SDR_c"/>
    <property type="match status" value="1"/>
</dbReference>
<evidence type="ECO:0000256" key="1">
    <source>
        <dbReference type="ARBA" id="ARBA00006484"/>
    </source>
</evidence>
<dbReference type="Pfam" id="PF13561">
    <property type="entry name" value="adh_short_C2"/>
    <property type="match status" value="1"/>
</dbReference>